<feature type="region of interest" description="Disordered" evidence="8">
    <location>
        <begin position="582"/>
        <end position="607"/>
    </location>
</feature>
<evidence type="ECO:0000256" key="2">
    <source>
        <dbReference type="ARBA" id="ARBA00007853"/>
    </source>
</evidence>
<dbReference type="PROSITE" id="PS51745">
    <property type="entry name" value="PB1"/>
    <property type="match status" value="1"/>
</dbReference>
<dbReference type="InterPro" id="IPR010525">
    <property type="entry name" value="ARF_dom"/>
</dbReference>
<keyword evidence="4" id="KW-0238">DNA-binding</keyword>
<evidence type="ECO:0000313" key="11">
    <source>
        <dbReference type="Proteomes" id="UP000593575"/>
    </source>
</evidence>
<keyword evidence="6" id="KW-0539">Nucleus</keyword>
<dbReference type="Pfam" id="PF02309">
    <property type="entry name" value="AUX_IAA"/>
    <property type="match status" value="1"/>
</dbReference>
<evidence type="ECO:0000256" key="3">
    <source>
        <dbReference type="ARBA" id="ARBA00023015"/>
    </source>
</evidence>
<accession>A0A7J9JNI8</accession>
<dbReference type="PANTHER" id="PTHR31384:SF21">
    <property type="entry name" value="AUXIN RESPONSE FACTOR 19"/>
    <property type="match status" value="1"/>
</dbReference>
<proteinExistence type="inferred from homology"/>
<dbReference type="GO" id="GO:0006355">
    <property type="term" value="P:regulation of DNA-templated transcription"/>
    <property type="evidence" value="ECO:0007669"/>
    <property type="project" value="InterPro"/>
</dbReference>
<dbReference type="AlphaFoldDB" id="A0A7J9JNI8"/>
<feature type="compositionally biased region" description="Low complexity" evidence="8">
    <location>
        <begin position="584"/>
        <end position="607"/>
    </location>
</feature>
<evidence type="ECO:0000313" key="10">
    <source>
        <dbReference type="EMBL" id="MBA0835744.1"/>
    </source>
</evidence>
<name>A0A7J9JNI8_9ROSI</name>
<feature type="domain" description="PB1" evidence="9">
    <location>
        <begin position="932"/>
        <end position="1025"/>
    </location>
</feature>
<keyword evidence="5" id="KW-0804">Transcription</keyword>
<dbReference type="SUPFAM" id="SSF54277">
    <property type="entry name" value="CAD &amp; PB1 domains"/>
    <property type="match status" value="1"/>
</dbReference>
<dbReference type="PANTHER" id="PTHR31384">
    <property type="entry name" value="AUXIN RESPONSE FACTOR 4-RELATED"/>
    <property type="match status" value="1"/>
</dbReference>
<dbReference type="InterPro" id="IPR033389">
    <property type="entry name" value="AUX/IAA_dom"/>
</dbReference>
<feature type="region of interest" description="Disordered" evidence="8">
    <location>
        <begin position="778"/>
        <end position="801"/>
    </location>
</feature>
<evidence type="ECO:0000259" key="9">
    <source>
        <dbReference type="PROSITE" id="PS51745"/>
    </source>
</evidence>
<comment type="subcellular location">
    <subcellularLocation>
        <location evidence="1">Nucleus</location>
    </subcellularLocation>
</comment>
<evidence type="ECO:0000256" key="5">
    <source>
        <dbReference type="ARBA" id="ARBA00023163"/>
    </source>
</evidence>
<dbReference type="GO" id="GO:0005634">
    <property type="term" value="C:nucleus"/>
    <property type="evidence" value="ECO:0007669"/>
    <property type="project" value="UniProtKB-SubCell"/>
</dbReference>
<evidence type="ECO:0000256" key="4">
    <source>
        <dbReference type="ARBA" id="ARBA00023125"/>
    </source>
</evidence>
<dbReference type="SMART" id="SM01019">
    <property type="entry name" value="B3"/>
    <property type="match status" value="1"/>
</dbReference>
<dbReference type="GO" id="GO:0009734">
    <property type="term" value="P:auxin-activated signaling pathway"/>
    <property type="evidence" value="ECO:0007669"/>
    <property type="project" value="UniProtKB-KW"/>
</dbReference>
<evidence type="ECO:0000256" key="6">
    <source>
        <dbReference type="ARBA" id="ARBA00023242"/>
    </source>
</evidence>
<dbReference type="FunFam" id="3.10.20.90:FF:000047">
    <property type="entry name" value="Auxin response factor"/>
    <property type="match status" value="1"/>
</dbReference>
<feature type="region of interest" description="Disordered" evidence="8">
    <location>
        <begin position="451"/>
        <end position="518"/>
    </location>
</feature>
<sequence>DRKSINSELWHACAGPLVSLPPIGSLVVYFPQGHSEQVAASMQKETDFIPSYPNLPSKLICVLHNVTLHADPETDEVYAQMTLQPVNKYDKEALLASDMGLKHSRQPAEFFCKTLTASDTSTHGGFSVPRRAAEKIFPPLRHLLTTGWSVFVSTKRLFAGDSVLFIRDAKSQLLLGLRRANRQQPALSSSVISSDSMHIGILAAAAHAAANFSPFTIFYNPRASPSEFVVPLAKYYKAMYTQVSLGMRFRMMFETEESGVRRYMGTVTGISDLDPVRWKNSQWRNLQVGWDESTAGERPRRVSIWEIEPVVSPFFICPPPFFRPRFPKQPGMPDDDSDVENAFKRAMPWLGDDFGMRGTPSSIFPGLSLVQWMNMQQSNQFPAAQSGFFPSTVSSNPLHNNLIIDDPSKLLNFQAPVLPAPNMQFNKANPNQVNQLPQAPTTWPQQILQTPLNQHQQQQPQQQLQQQQPQQPKQQPQPQSHLLHQQQPQPQPSPKQQQHIHQEQRQQPQQQQPLQQQPTLPPQVISGIVAPNQISNQNLHQPAVYSHLQQQQLLTSNSLSTQTTLSAHMTSYPLTSLPQDTRVQQQMEQQPNLMQRQQQQTQLQQSLSQRTQQQPQILQLSQQGLSEQLQLQLLQKLQQQQQQQSAQQLLSAAGSLLQPPMLQQQQTHQQNQPLQQLPLSQSQVQPLGSNGFSTSMFVQPQQLSVHQSQSQNKQLMAMRSNSGLIDGDAPPCSTLSSTNNCQVSPSNLINRSHHVPSILMTDPVVEPPSTLAQELLSKPDIQIKHEPPTSRGLDQSKYKSSVTDQLEASSSGTSYCLDAGTIQHNASLAFLEGDVQSHSRNNLPFTANFDGLAPETLLTREYDSQKDLQNMLSNYGGNPRDIDTELSTAAISCQSFGVPNIPFKTGCSNDVAINETGVLNGGLWTNQTQRMRTYTKVQKRGSVGRSIDVTRYKGYDELRHDLARMFGIEGQLEDPQSSDWKLVYVDHENDILLVGDDPWEEFVSCVQSIKILSSAEVQQMSLDGNLGNVSVPNQACSGTENGNAWRGHYDDTSAVSFNR</sequence>
<keyword evidence="3" id="KW-0805">Transcription regulation</keyword>
<dbReference type="InterPro" id="IPR015300">
    <property type="entry name" value="DNA-bd_pseudobarrel_sf"/>
</dbReference>
<dbReference type="Gene3D" id="3.10.20.90">
    <property type="entry name" value="Phosphatidylinositol 3-kinase Catalytic Subunit, Chain A, domain 1"/>
    <property type="match status" value="1"/>
</dbReference>
<comment type="caution">
    <text evidence="10">The sequence shown here is derived from an EMBL/GenBank/DDBJ whole genome shotgun (WGS) entry which is preliminary data.</text>
</comment>
<dbReference type="CDD" id="cd10017">
    <property type="entry name" value="B3_DNA"/>
    <property type="match status" value="1"/>
</dbReference>
<evidence type="ECO:0000256" key="1">
    <source>
        <dbReference type="ARBA" id="ARBA00004123"/>
    </source>
</evidence>
<dbReference type="GO" id="GO:0003677">
    <property type="term" value="F:DNA binding"/>
    <property type="evidence" value="ECO:0007669"/>
    <property type="project" value="UniProtKB-KW"/>
</dbReference>
<dbReference type="Proteomes" id="UP000593575">
    <property type="component" value="Unassembled WGS sequence"/>
</dbReference>
<keyword evidence="11" id="KW-1185">Reference proteome</keyword>
<dbReference type="InterPro" id="IPR044835">
    <property type="entry name" value="ARF_plant"/>
</dbReference>
<dbReference type="SUPFAM" id="SSF101936">
    <property type="entry name" value="DNA-binding pseudobarrel domain"/>
    <property type="match status" value="1"/>
</dbReference>
<feature type="non-terminal residue" evidence="10">
    <location>
        <position position="1059"/>
    </location>
</feature>
<evidence type="ECO:0000256" key="8">
    <source>
        <dbReference type="SAM" id="MobiDB-lite"/>
    </source>
</evidence>
<comment type="similarity">
    <text evidence="2">Belongs to the ARF family.</text>
</comment>
<evidence type="ECO:0000256" key="7">
    <source>
        <dbReference type="ARBA" id="ARBA00023294"/>
    </source>
</evidence>
<organism evidence="10 11">
    <name type="scientific">Gossypium armourianum</name>
    <dbReference type="NCBI Taxonomy" id="34283"/>
    <lineage>
        <taxon>Eukaryota</taxon>
        <taxon>Viridiplantae</taxon>
        <taxon>Streptophyta</taxon>
        <taxon>Embryophyta</taxon>
        <taxon>Tracheophyta</taxon>
        <taxon>Spermatophyta</taxon>
        <taxon>Magnoliopsida</taxon>
        <taxon>eudicotyledons</taxon>
        <taxon>Gunneridae</taxon>
        <taxon>Pentapetalae</taxon>
        <taxon>rosids</taxon>
        <taxon>malvids</taxon>
        <taxon>Malvales</taxon>
        <taxon>Malvaceae</taxon>
        <taxon>Malvoideae</taxon>
        <taxon>Gossypium</taxon>
    </lineage>
</organism>
<gene>
    <name evidence="10" type="ORF">Goarm_008005</name>
</gene>
<dbReference type="FunFam" id="2.30.30.1040:FF:000001">
    <property type="entry name" value="Auxin response factor"/>
    <property type="match status" value="1"/>
</dbReference>
<reference evidence="10 11" key="1">
    <citation type="journal article" date="2019" name="Genome Biol. Evol.">
        <title>Insights into the evolution of the New World diploid cottons (Gossypium, subgenus Houzingenia) based on genome sequencing.</title>
        <authorList>
            <person name="Grover C.E."/>
            <person name="Arick M.A. 2nd"/>
            <person name="Thrash A."/>
            <person name="Conover J.L."/>
            <person name="Sanders W.S."/>
            <person name="Peterson D.G."/>
            <person name="Frelichowski J.E."/>
            <person name="Scheffler J.A."/>
            <person name="Scheffler B.E."/>
            <person name="Wendel J.F."/>
        </authorList>
    </citation>
    <scope>NUCLEOTIDE SEQUENCE [LARGE SCALE GENOMIC DNA]</scope>
    <source>
        <strain evidence="10">6</strain>
        <tissue evidence="10">Leaf</tissue>
    </source>
</reference>
<protein>
    <recommendedName>
        <fullName evidence="9">PB1 domain-containing protein</fullName>
    </recommendedName>
</protein>
<dbReference type="InterPro" id="IPR053793">
    <property type="entry name" value="PB1-like"/>
</dbReference>
<keyword evidence="7" id="KW-0927">Auxin signaling pathway</keyword>
<dbReference type="Gene3D" id="2.30.30.1040">
    <property type="match status" value="1"/>
</dbReference>
<dbReference type="EMBL" id="JABFAE010000009">
    <property type="protein sequence ID" value="MBA0835744.1"/>
    <property type="molecule type" value="Genomic_DNA"/>
</dbReference>
<dbReference type="InterPro" id="IPR003340">
    <property type="entry name" value="B3_DNA-bd"/>
</dbReference>
<dbReference type="Pfam" id="PF06507">
    <property type="entry name" value="ARF_AD"/>
    <property type="match status" value="1"/>
</dbReference>
<dbReference type="Gene3D" id="2.40.330.10">
    <property type="entry name" value="DNA-binding pseudobarrel domain"/>
    <property type="match status" value="2"/>
</dbReference>